<reference evidence="1 2" key="1">
    <citation type="journal article" date="2024" name="Ann. Entomol. Soc. Am.">
        <title>Genomic analyses of the southern and eastern yellowjacket wasps (Hymenoptera: Vespidae) reveal evolutionary signatures of social life.</title>
        <authorList>
            <person name="Catto M.A."/>
            <person name="Caine P.B."/>
            <person name="Orr S.E."/>
            <person name="Hunt B.G."/>
            <person name="Goodisman M.A.D."/>
        </authorList>
    </citation>
    <scope>NUCLEOTIDE SEQUENCE [LARGE SCALE GENOMIC DNA]</scope>
    <source>
        <strain evidence="1">232</strain>
        <tissue evidence="1">Head and thorax</tissue>
    </source>
</reference>
<sequence length="75" mass="8586">MPGVQQCSENLGTEENIGKAPRRAGNFRQKIIVRIFEDCTAFHKFFFCRSFATQTDNELNVLRNSNPGLCFDDIK</sequence>
<accession>A0ABD2CRG4</accession>
<organism evidence="1 2">
    <name type="scientific">Vespula maculifrons</name>
    <name type="common">Eastern yellow jacket</name>
    <name type="synonym">Wasp</name>
    <dbReference type="NCBI Taxonomy" id="7453"/>
    <lineage>
        <taxon>Eukaryota</taxon>
        <taxon>Metazoa</taxon>
        <taxon>Ecdysozoa</taxon>
        <taxon>Arthropoda</taxon>
        <taxon>Hexapoda</taxon>
        <taxon>Insecta</taxon>
        <taxon>Pterygota</taxon>
        <taxon>Neoptera</taxon>
        <taxon>Endopterygota</taxon>
        <taxon>Hymenoptera</taxon>
        <taxon>Apocrita</taxon>
        <taxon>Aculeata</taxon>
        <taxon>Vespoidea</taxon>
        <taxon>Vespidae</taxon>
        <taxon>Vespinae</taxon>
        <taxon>Vespula</taxon>
    </lineage>
</organism>
<proteinExistence type="predicted"/>
<evidence type="ECO:0000313" key="1">
    <source>
        <dbReference type="EMBL" id="KAL2747690.1"/>
    </source>
</evidence>
<dbReference type="EMBL" id="JAYRBN010000035">
    <property type="protein sequence ID" value="KAL2747690.1"/>
    <property type="molecule type" value="Genomic_DNA"/>
</dbReference>
<dbReference type="Proteomes" id="UP001607303">
    <property type="component" value="Unassembled WGS sequence"/>
</dbReference>
<evidence type="ECO:0000313" key="2">
    <source>
        <dbReference type="Proteomes" id="UP001607303"/>
    </source>
</evidence>
<keyword evidence="2" id="KW-1185">Reference proteome</keyword>
<dbReference type="AlphaFoldDB" id="A0ABD2CRG4"/>
<gene>
    <name evidence="1" type="ORF">V1477_004382</name>
</gene>
<comment type="caution">
    <text evidence="1">The sequence shown here is derived from an EMBL/GenBank/DDBJ whole genome shotgun (WGS) entry which is preliminary data.</text>
</comment>
<name>A0ABD2CRG4_VESMC</name>
<protein>
    <submittedName>
        <fullName evidence="1">Uncharacterized protein</fullName>
    </submittedName>
</protein>